<evidence type="ECO:0000256" key="5">
    <source>
        <dbReference type="ARBA" id="ARBA00023136"/>
    </source>
</evidence>
<proteinExistence type="predicted"/>
<reference evidence="8" key="1">
    <citation type="submission" date="2018-05" db="EMBL/GenBank/DDBJ databases">
        <authorList>
            <person name="Lanie J.A."/>
            <person name="Ng W.-L."/>
            <person name="Kazmierczak K.M."/>
            <person name="Andrzejewski T.M."/>
            <person name="Davidsen T.M."/>
            <person name="Wayne K.J."/>
            <person name="Tettelin H."/>
            <person name="Glass J.I."/>
            <person name="Rusch D."/>
            <person name="Podicherti R."/>
            <person name="Tsui H.-C.T."/>
            <person name="Winkler M.E."/>
        </authorList>
    </citation>
    <scope>NUCLEOTIDE SEQUENCE</scope>
</reference>
<feature type="transmembrane region" description="Helical" evidence="6">
    <location>
        <begin position="180"/>
        <end position="198"/>
    </location>
</feature>
<dbReference type="InterPro" id="IPR036259">
    <property type="entry name" value="MFS_trans_sf"/>
</dbReference>
<feature type="transmembrane region" description="Helical" evidence="6">
    <location>
        <begin position="56"/>
        <end position="74"/>
    </location>
</feature>
<dbReference type="PROSITE" id="PS50850">
    <property type="entry name" value="MFS"/>
    <property type="match status" value="1"/>
</dbReference>
<feature type="transmembrane region" description="Helical" evidence="6">
    <location>
        <begin position="265"/>
        <end position="289"/>
    </location>
</feature>
<dbReference type="Gene3D" id="1.20.1250.20">
    <property type="entry name" value="MFS general substrate transporter like domains"/>
    <property type="match status" value="1"/>
</dbReference>
<feature type="transmembrane region" description="Helical" evidence="6">
    <location>
        <begin position="33"/>
        <end position="50"/>
    </location>
</feature>
<dbReference type="InterPro" id="IPR020846">
    <property type="entry name" value="MFS_dom"/>
</dbReference>
<dbReference type="PANTHER" id="PTHR23513:SF11">
    <property type="entry name" value="STAPHYLOFERRIN A TRANSPORTER"/>
    <property type="match status" value="1"/>
</dbReference>
<evidence type="ECO:0000256" key="2">
    <source>
        <dbReference type="ARBA" id="ARBA00022475"/>
    </source>
</evidence>
<evidence type="ECO:0000313" key="8">
    <source>
        <dbReference type="EMBL" id="SUZ72425.1"/>
    </source>
</evidence>
<evidence type="ECO:0000256" key="1">
    <source>
        <dbReference type="ARBA" id="ARBA00004651"/>
    </source>
</evidence>
<dbReference type="SUPFAM" id="SSF103473">
    <property type="entry name" value="MFS general substrate transporter"/>
    <property type="match status" value="1"/>
</dbReference>
<gene>
    <name evidence="8" type="ORF">METZ01_LOCUS25279</name>
</gene>
<dbReference type="InterPro" id="IPR011701">
    <property type="entry name" value="MFS"/>
</dbReference>
<comment type="subcellular location">
    <subcellularLocation>
        <location evidence="1">Cell membrane</location>
        <topology evidence="1">Multi-pass membrane protein</topology>
    </subcellularLocation>
</comment>
<feature type="transmembrane region" description="Helical" evidence="6">
    <location>
        <begin position="241"/>
        <end position="259"/>
    </location>
</feature>
<keyword evidence="5 6" id="KW-0472">Membrane</keyword>
<dbReference type="EMBL" id="UINC01001150">
    <property type="protein sequence ID" value="SUZ72425.1"/>
    <property type="molecule type" value="Genomic_DNA"/>
</dbReference>
<dbReference type="PANTHER" id="PTHR23513">
    <property type="entry name" value="INTEGRAL MEMBRANE EFFLUX PROTEIN-RELATED"/>
    <property type="match status" value="1"/>
</dbReference>
<feature type="transmembrane region" description="Helical" evidence="6">
    <location>
        <begin position="213"/>
        <end position="234"/>
    </location>
</feature>
<accession>A0A381PZG1</accession>
<evidence type="ECO:0000259" key="7">
    <source>
        <dbReference type="PROSITE" id="PS50850"/>
    </source>
</evidence>
<evidence type="ECO:0000256" key="4">
    <source>
        <dbReference type="ARBA" id="ARBA00022989"/>
    </source>
</evidence>
<keyword evidence="3 6" id="KW-0812">Transmembrane</keyword>
<dbReference type="AlphaFoldDB" id="A0A381PZG1"/>
<name>A0A381PZG1_9ZZZZ</name>
<dbReference type="GO" id="GO:0022857">
    <property type="term" value="F:transmembrane transporter activity"/>
    <property type="evidence" value="ECO:0007669"/>
    <property type="project" value="InterPro"/>
</dbReference>
<feature type="transmembrane region" description="Helical" evidence="6">
    <location>
        <begin position="126"/>
        <end position="144"/>
    </location>
</feature>
<feature type="transmembrane region" description="Helical" evidence="6">
    <location>
        <begin position="301"/>
        <end position="319"/>
    </location>
</feature>
<feature type="transmembrane region" description="Helical" evidence="6">
    <location>
        <begin position="95"/>
        <end position="114"/>
    </location>
</feature>
<dbReference type="Pfam" id="PF07690">
    <property type="entry name" value="MFS_1"/>
    <property type="match status" value="1"/>
</dbReference>
<organism evidence="8">
    <name type="scientific">marine metagenome</name>
    <dbReference type="NCBI Taxonomy" id="408172"/>
    <lineage>
        <taxon>unclassified sequences</taxon>
        <taxon>metagenomes</taxon>
        <taxon>ecological metagenomes</taxon>
    </lineage>
</organism>
<feature type="transmembrane region" description="Helical" evidence="6">
    <location>
        <begin position="325"/>
        <end position="347"/>
    </location>
</feature>
<protein>
    <recommendedName>
        <fullName evidence="7">Major facilitator superfamily (MFS) profile domain-containing protein</fullName>
    </recommendedName>
</protein>
<keyword evidence="2" id="KW-1003">Cell membrane</keyword>
<dbReference type="GO" id="GO:0005886">
    <property type="term" value="C:plasma membrane"/>
    <property type="evidence" value="ECO:0007669"/>
    <property type="project" value="UniProtKB-SubCell"/>
</dbReference>
<evidence type="ECO:0000256" key="3">
    <source>
        <dbReference type="ARBA" id="ARBA00022692"/>
    </source>
</evidence>
<evidence type="ECO:0000256" key="6">
    <source>
        <dbReference type="SAM" id="Phobius"/>
    </source>
</evidence>
<keyword evidence="4 6" id="KW-1133">Transmembrane helix</keyword>
<sequence>MVQLTGTTMWAPLLLGGAIGGVVSDRFDRLRTVQFQLALLVPVVAVVGVLELKGSLQLWIIYPSLLVAGVGWVGDMTSRRALVFELVGAQRLDNAMAYESFALATGVAVGNLIGGSVAQSFGVGEGFLVVAGILIVGLLALNGVPRTGGTPSEQHRSGSSTVEELRAGLSLFRTNKGLRSILGVTVIANFFLFAYFPAVQRIGDRVGASPSQIGLIAAMTGFGMMVGSVIIGVWEPKRRGLAYVGGVAFGMAMLIPFAASGSVSAAALALFLATMGSGFFAATQSTLVLTTVDINMRGRAMGLLSMAIGALPVGTFLLGEIAERVGASGAVVFMASTGLVALALWVLTHREVLVMGRSGDVSAPQ</sequence>
<feature type="domain" description="Major facilitator superfamily (MFS) profile" evidence="7">
    <location>
        <begin position="1"/>
        <end position="353"/>
    </location>
</feature>